<dbReference type="SUPFAM" id="SSF47413">
    <property type="entry name" value="lambda repressor-like DNA-binding domains"/>
    <property type="match status" value="1"/>
</dbReference>
<dbReference type="InterPro" id="IPR010982">
    <property type="entry name" value="Lambda_DNA-bd_dom_sf"/>
</dbReference>
<sequence>MKLTSKPLLYTPDWLISFEKDIAGEIILHHDPGEVIREYRKRYGMSQEELGELMGMRRESVSRIENGSVTPTFDFVKTFIKTMALIEAIRVERAQHKKINVYFLENIARESGFDLEKFPFILAVAVESYDKKLIKIKKSLKEKRYGK</sequence>
<protein>
    <submittedName>
        <fullName evidence="2">Putative transcriptional regulator</fullName>
    </submittedName>
</protein>
<dbReference type="AlphaFoldDB" id="A0A062V1G5"/>
<evidence type="ECO:0000313" key="3">
    <source>
        <dbReference type="Proteomes" id="UP000027153"/>
    </source>
</evidence>
<keyword evidence="3" id="KW-1185">Reference proteome</keyword>
<dbReference type="EMBL" id="JMIY01000007">
    <property type="protein sequence ID" value="KCZ71227.1"/>
    <property type="molecule type" value="Genomic_DNA"/>
</dbReference>
<evidence type="ECO:0000313" key="2">
    <source>
        <dbReference type="EMBL" id="KCZ71227.1"/>
    </source>
</evidence>
<reference evidence="2 3" key="1">
    <citation type="journal article" date="2013" name="Nature">
        <title>Anaerobic oxidation of methane coupled to nitrate reduction in a novel archaeal lineage.</title>
        <authorList>
            <person name="Haroon M.F."/>
            <person name="Hu S."/>
            <person name="Shi Y."/>
            <person name="Imelfort M."/>
            <person name="Keller J."/>
            <person name="Hugenholtz P."/>
            <person name="Yuan Z."/>
            <person name="Tyson G.W."/>
        </authorList>
    </citation>
    <scope>NUCLEOTIDE SEQUENCE [LARGE SCALE GENOMIC DNA]</scope>
    <source>
        <strain evidence="2 3">ANME-2d</strain>
    </source>
</reference>
<comment type="caution">
    <text evidence="2">The sequence shown here is derived from an EMBL/GenBank/DDBJ whole genome shotgun (WGS) entry which is preliminary data.</text>
</comment>
<gene>
    <name evidence="2" type="ORF">ANME2D_03262</name>
</gene>
<dbReference type="CDD" id="cd00093">
    <property type="entry name" value="HTH_XRE"/>
    <property type="match status" value="1"/>
</dbReference>
<dbReference type="InterPro" id="IPR001387">
    <property type="entry name" value="Cro/C1-type_HTH"/>
</dbReference>
<feature type="domain" description="HTH cro/C1-type" evidence="1">
    <location>
        <begin position="36"/>
        <end position="89"/>
    </location>
</feature>
<dbReference type="GO" id="GO:0003677">
    <property type="term" value="F:DNA binding"/>
    <property type="evidence" value="ECO:0007669"/>
    <property type="project" value="InterPro"/>
</dbReference>
<dbReference type="PROSITE" id="PS50943">
    <property type="entry name" value="HTH_CROC1"/>
    <property type="match status" value="1"/>
</dbReference>
<name>A0A062V1G5_9EURY</name>
<proteinExistence type="predicted"/>
<dbReference type="Gene3D" id="1.10.260.40">
    <property type="entry name" value="lambda repressor-like DNA-binding domains"/>
    <property type="match status" value="1"/>
</dbReference>
<dbReference type="SMART" id="SM00530">
    <property type="entry name" value="HTH_XRE"/>
    <property type="match status" value="1"/>
</dbReference>
<dbReference type="RefSeq" id="WP_048093525.1">
    <property type="nucleotide sequence ID" value="NZ_JMIY01000007.1"/>
</dbReference>
<dbReference type="Proteomes" id="UP000027153">
    <property type="component" value="Unassembled WGS sequence"/>
</dbReference>
<accession>A0A062V1G5</accession>
<dbReference type="OrthoDB" id="145478at2157"/>
<organism evidence="2 3">
    <name type="scientific">Candidatus Methanoperedens nitratireducens</name>
    <dbReference type="NCBI Taxonomy" id="1392998"/>
    <lineage>
        <taxon>Archaea</taxon>
        <taxon>Methanobacteriati</taxon>
        <taxon>Methanobacteriota</taxon>
        <taxon>Stenosarchaea group</taxon>
        <taxon>Methanomicrobia</taxon>
        <taxon>Methanosarcinales</taxon>
        <taxon>ANME-2 cluster</taxon>
        <taxon>Candidatus Methanoperedentaceae</taxon>
        <taxon>Candidatus Methanoperedens</taxon>
    </lineage>
</organism>
<dbReference type="Pfam" id="PF01381">
    <property type="entry name" value="HTH_3"/>
    <property type="match status" value="1"/>
</dbReference>
<evidence type="ECO:0000259" key="1">
    <source>
        <dbReference type="PROSITE" id="PS50943"/>
    </source>
</evidence>